<reference evidence="1 2" key="1">
    <citation type="submission" date="2020-02" db="EMBL/GenBank/DDBJ databases">
        <title>The whole genome sequence of CPCC 205119.</title>
        <authorList>
            <person name="Jiang Z."/>
        </authorList>
    </citation>
    <scope>NUCLEOTIDE SEQUENCE [LARGE SCALE GENOMIC DNA]</scope>
    <source>
        <strain evidence="1 2">CPCC 205119</strain>
    </source>
</reference>
<comment type="caution">
    <text evidence="1">The sequence shown here is derived from an EMBL/GenBank/DDBJ whole genome shotgun (WGS) entry which is preliminary data.</text>
</comment>
<sequence>MSAEPASIVAARQLAEEAAVRRLAVPVRPLRRGDRQRVALLERRRAARAAR</sequence>
<dbReference type="EMBL" id="JAAGWK010000030">
    <property type="protein sequence ID" value="NEL56095.1"/>
    <property type="molecule type" value="Genomic_DNA"/>
</dbReference>
<dbReference type="RefSeq" id="WP_162392383.1">
    <property type="nucleotide sequence ID" value="NZ_JAABOZ010000001.1"/>
</dbReference>
<dbReference type="Proteomes" id="UP000470470">
    <property type="component" value="Unassembled WGS sequence"/>
</dbReference>
<name>A0A7K3WHX5_9ACTN</name>
<proteinExistence type="predicted"/>
<protein>
    <submittedName>
        <fullName evidence="1">Uncharacterized protein</fullName>
    </submittedName>
</protein>
<evidence type="ECO:0000313" key="2">
    <source>
        <dbReference type="Proteomes" id="UP000470470"/>
    </source>
</evidence>
<gene>
    <name evidence="1" type="ORF">G1H19_19150</name>
</gene>
<keyword evidence="2" id="KW-1185">Reference proteome</keyword>
<dbReference type="AlphaFoldDB" id="A0A7K3WHX5"/>
<evidence type="ECO:0000313" key="1">
    <source>
        <dbReference type="EMBL" id="NEL56095.1"/>
    </source>
</evidence>
<accession>A0A7K3WHX5</accession>
<organism evidence="1 2">
    <name type="scientific">Goekera deserti</name>
    <dbReference type="NCBI Taxonomy" id="2497753"/>
    <lineage>
        <taxon>Bacteria</taxon>
        <taxon>Bacillati</taxon>
        <taxon>Actinomycetota</taxon>
        <taxon>Actinomycetes</taxon>
        <taxon>Geodermatophilales</taxon>
        <taxon>Geodermatophilaceae</taxon>
        <taxon>Goekera</taxon>
    </lineage>
</organism>